<dbReference type="AlphaFoldDB" id="A0A835M753"/>
<dbReference type="OrthoDB" id="10462528at2759"/>
<accession>A0A835M753</accession>
<proteinExistence type="predicted"/>
<feature type="signal peptide" evidence="1">
    <location>
        <begin position="1"/>
        <end position="28"/>
    </location>
</feature>
<dbReference type="InterPro" id="IPR045160">
    <property type="entry name" value="ATG16"/>
</dbReference>
<dbReference type="Proteomes" id="UP000631114">
    <property type="component" value="Unassembled WGS sequence"/>
</dbReference>
<evidence type="ECO:0000313" key="2">
    <source>
        <dbReference type="EMBL" id="KAF9622193.1"/>
    </source>
</evidence>
<reference evidence="2 3" key="1">
    <citation type="submission" date="2020-10" db="EMBL/GenBank/DDBJ databases">
        <title>The Coptis chinensis genome and diversification of protoberbering-type alkaloids.</title>
        <authorList>
            <person name="Wang B."/>
            <person name="Shu S."/>
            <person name="Song C."/>
            <person name="Liu Y."/>
        </authorList>
    </citation>
    <scope>NUCLEOTIDE SEQUENCE [LARGE SCALE GENOMIC DNA]</scope>
    <source>
        <strain evidence="2">HL-2020</strain>
        <tissue evidence="2">Leaf</tissue>
    </source>
</reference>
<dbReference type="SUPFAM" id="SSF50978">
    <property type="entry name" value="WD40 repeat-like"/>
    <property type="match status" value="1"/>
</dbReference>
<feature type="chain" id="PRO_5032644818" evidence="1">
    <location>
        <begin position="29"/>
        <end position="135"/>
    </location>
</feature>
<gene>
    <name evidence="2" type="ORF">IFM89_030051</name>
</gene>
<dbReference type="EMBL" id="JADFTS010000002">
    <property type="protein sequence ID" value="KAF9622193.1"/>
    <property type="molecule type" value="Genomic_DNA"/>
</dbReference>
<keyword evidence="1" id="KW-0732">Signal</keyword>
<name>A0A835M753_9MAGN</name>
<dbReference type="PANTHER" id="PTHR19878:SF17">
    <property type="entry name" value="TRANSDUCIN_WD40 REPEAT-LIKE SUPERFAMILY PROTEIN"/>
    <property type="match status" value="1"/>
</dbReference>
<evidence type="ECO:0000256" key="1">
    <source>
        <dbReference type="SAM" id="SignalP"/>
    </source>
</evidence>
<evidence type="ECO:0000313" key="3">
    <source>
        <dbReference type="Proteomes" id="UP000631114"/>
    </source>
</evidence>
<comment type="caution">
    <text evidence="2">The sequence shown here is derived from an EMBL/GenBank/DDBJ whole genome shotgun (WGS) entry which is preliminary data.</text>
</comment>
<dbReference type="InterPro" id="IPR036322">
    <property type="entry name" value="WD40_repeat_dom_sf"/>
</dbReference>
<sequence>MIGISQVGSQPITSIAWILTLRLLITLSKDGTFQVWKTRVINNPNMPPMQANFFELAGTESIDITKILSQCGGEAIYPLPRIKALVVHPKLKFSALLFANVTSEDNLKNRTAYTREGRKQHFAVLQSARGPLGEY</sequence>
<keyword evidence="3" id="KW-1185">Reference proteome</keyword>
<dbReference type="GO" id="GO:0000045">
    <property type="term" value="P:autophagosome assembly"/>
    <property type="evidence" value="ECO:0007669"/>
    <property type="project" value="InterPro"/>
</dbReference>
<protein>
    <submittedName>
        <fullName evidence="2">Uncharacterized protein</fullName>
    </submittedName>
</protein>
<organism evidence="2 3">
    <name type="scientific">Coptis chinensis</name>
    <dbReference type="NCBI Taxonomy" id="261450"/>
    <lineage>
        <taxon>Eukaryota</taxon>
        <taxon>Viridiplantae</taxon>
        <taxon>Streptophyta</taxon>
        <taxon>Embryophyta</taxon>
        <taxon>Tracheophyta</taxon>
        <taxon>Spermatophyta</taxon>
        <taxon>Magnoliopsida</taxon>
        <taxon>Ranunculales</taxon>
        <taxon>Ranunculaceae</taxon>
        <taxon>Coptidoideae</taxon>
        <taxon>Coptis</taxon>
    </lineage>
</organism>
<dbReference type="PANTHER" id="PTHR19878">
    <property type="entry name" value="AUTOPHAGY PROTEIN 16-LIKE"/>
    <property type="match status" value="1"/>
</dbReference>